<dbReference type="InterPro" id="IPR003615">
    <property type="entry name" value="HNH_nuc"/>
</dbReference>
<feature type="domain" description="HNH nuclease" evidence="1">
    <location>
        <begin position="37"/>
        <end position="90"/>
    </location>
</feature>
<gene>
    <name evidence="2" type="ORF">DI569_12570</name>
</gene>
<dbReference type="GO" id="GO:0008270">
    <property type="term" value="F:zinc ion binding"/>
    <property type="evidence" value="ECO:0007669"/>
    <property type="project" value="InterPro"/>
</dbReference>
<evidence type="ECO:0000259" key="1">
    <source>
        <dbReference type="SMART" id="SM00507"/>
    </source>
</evidence>
<dbReference type="Pfam" id="PF01844">
    <property type="entry name" value="HNH"/>
    <property type="match status" value="1"/>
</dbReference>
<protein>
    <submittedName>
        <fullName evidence="2">HNH endonuclease</fullName>
    </submittedName>
</protein>
<comment type="caution">
    <text evidence="2">The sequence shown here is derived from an EMBL/GenBank/DDBJ whole genome shotgun (WGS) entry which is preliminary data.</text>
</comment>
<keyword evidence="2" id="KW-0255">Endonuclease</keyword>
<dbReference type="SMART" id="SM00507">
    <property type="entry name" value="HNHc"/>
    <property type="match status" value="1"/>
</dbReference>
<dbReference type="GO" id="GO:0004519">
    <property type="term" value="F:endonuclease activity"/>
    <property type="evidence" value="ECO:0007669"/>
    <property type="project" value="UniProtKB-KW"/>
</dbReference>
<sequence length="112" mass="11891">MGKLKSIGSRLGALPAKVKAAPKVAEGFYQSGAWRELVKDIKRVRGNRCERAGCTTPTNRVIADHIVERKDGGADLDAGNIELLCAGHHAQKTAKARAARARGETWGGGSKV</sequence>
<name>A0A2W5KW64_SPHMC</name>
<dbReference type="Gene3D" id="1.10.30.50">
    <property type="match status" value="1"/>
</dbReference>
<reference evidence="2 3" key="1">
    <citation type="submission" date="2017-08" db="EMBL/GenBank/DDBJ databases">
        <title>Infants hospitalized years apart are colonized by the same room-sourced microbial strains.</title>
        <authorList>
            <person name="Brooks B."/>
            <person name="Olm M.R."/>
            <person name="Firek B.A."/>
            <person name="Baker R."/>
            <person name="Thomas B.C."/>
            <person name="Morowitz M.J."/>
            <person name="Banfield J.F."/>
        </authorList>
    </citation>
    <scope>NUCLEOTIDE SEQUENCE [LARGE SCALE GENOMIC DNA]</scope>
    <source>
        <strain evidence="2">S2_005_003_R2_47</strain>
    </source>
</reference>
<proteinExistence type="predicted"/>
<keyword evidence="2" id="KW-0540">Nuclease</keyword>
<evidence type="ECO:0000313" key="3">
    <source>
        <dbReference type="Proteomes" id="UP000248597"/>
    </source>
</evidence>
<organism evidence="2 3">
    <name type="scientific">Sphingopyxis macrogoltabida</name>
    <name type="common">Sphingomonas macrogoltabidus</name>
    <dbReference type="NCBI Taxonomy" id="33050"/>
    <lineage>
        <taxon>Bacteria</taxon>
        <taxon>Pseudomonadati</taxon>
        <taxon>Pseudomonadota</taxon>
        <taxon>Alphaproteobacteria</taxon>
        <taxon>Sphingomonadales</taxon>
        <taxon>Sphingomonadaceae</taxon>
        <taxon>Sphingopyxis</taxon>
    </lineage>
</organism>
<dbReference type="EMBL" id="QFPJ01000033">
    <property type="protein sequence ID" value="PZQ21256.1"/>
    <property type="molecule type" value="Genomic_DNA"/>
</dbReference>
<dbReference type="GO" id="GO:0003676">
    <property type="term" value="F:nucleic acid binding"/>
    <property type="evidence" value="ECO:0007669"/>
    <property type="project" value="InterPro"/>
</dbReference>
<dbReference type="CDD" id="cd00085">
    <property type="entry name" value="HNHc"/>
    <property type="match status" value="1"/>
</dbReference>
<dbReference type="AlphaFoldDB" id="A0A2W5KW64"/>
<dbReference type="InterPro" id="IPR002711">
    <property type="entry name" value="HNH"/>
</dbReference>
<keyword evidence="2" id="KW-0378">Hydrolase</keyword>
<evidence type="ECO:0000313" key="2">
    <source>
        <dbReference type="EMBL" id="PZQ21256.1"/>
    </source>
</evidence>
<accession>A0A2W5KW64</accession>
<dbReference type="Proteomes" id="UP000248597">
    <property type="component" value="Unassembled WGS sequence"/>
</dbReference>